<dbReference type="Pfam" id="PF01556">
    <property type="entry name" value="DnaJ_C"/>
    <property type="match status" value="1"/>
</dbReference>
<dbReference type="FunFam" id="2.60.260.20:FF:000003">
    <property type="entry name" value="DnaJ subfamily A member 2"/>
    <property type="match status" value="1"/>
</dbReference>
<dbReference type="EMBL" id="MN739520">
    <property type="protein sequence ID" value="QHT10287.1"/>
    <property type="molecule type" value="Genomic_DNA"/>
</dbReference>
<proteinExistence type="predicted"/>
<keyword evidence="1" id="KW-0479">Metal-binding</keyword>
<dbReference type="InterPro" id="IPR001623">
    <property type="entry name" value="DnaJ_domain"/>
</dbReference>
<reference evidence="6" key="1">
    <citation type="journal article" date="2020" name="Nature">
        <title>Giant virus diversity and host interactions through global metagenomics.</title>
        <authorList>
            <person name="Schulz F."/>
            <person name="Roux S."/>
            <person name="Paez-Espino D."/>
            <person name="Jungbluth S."/>
            <person name="Walsh D.A."/>
            <person name="Denef V.J."/>
            <person name="McMahon K.D."/>
            <person name="Konstantinidis K.T."/>
            <person name="Eloe-Fadrosh E.A."/>
            <person name="Kyrpides N.C."/>
            <person name="Woyke T."/>
        </authorList>
    </citation>
    <scope>NUCLEOTIDE SEQUENCE</scope>
    <source>
        <strain evidence="6">GVMAG-M-3300023174-107</strain>
    </source>
</reference>
<evidence type="ECO:0000256" key="2">
    <source>
        <dbReference type="ARBA" id="ARBA00022737"/>
    </source>
</evidence>
<dbReference type="PANTHER" id="PTHR43888">
    <property type="entry name" value="DNAJ-LIKE-2, ISOFORM A-RELATED"/>
    <property type="match status" value="1"/>
</dbReference>
<dbReference type="PROSITE" id="PS50076">
    <property type="entry name" value="DNAJ_2"/>
    <property type="match status" value="1"/>
</dbReference>
<dbReference type="AlphaFoldDB" id="A0A6C0D184"/>
<dbReference type="Gene3D" id="1.10.287.110">
    <property type="entry name" value="DnaJ domain"/>
    <property type="match status" value="1"/>
</dbReference>
<dbReference type="InterPro" id="IPR018253">
    <property type="entry name" value="DnaJ_domain_CS"/>
</dbReference>
<dbReference type="SUPFAM" id="SSF49493">
    <property type="entry name" value="HSP40/DnaJ peptide-binding domain"/>
    <property type="match status" value="2"/>
</dbReference>
<keyword evidence="4" id="KW-0862">Zinc</keyword>
<dbReference type="SUPFAM" id="SSF46565">
    <property type="entry name" value="Chaperone J-domain"/>
    <property type="match status" value="1"/>
</dbReference>
<accession>A0A6C0D184</accession>
<dbReference type="PROSITE" id="PS00636">
    <property type="entry name" value="DNAJ_1"/>
    <property type="match status" value="1"/>
</dbReference>
<dbReference type="GO" id="GO:0008270">
    <property type="term" value="F:zinc ion binding"/>
    <property type="evidence" value="ECO:0007669"/>
    <property type="project" value="UniProtKB-KW"/>
</dbReference>
<dbReference type="Gene3D" id="2.60.260.20">
    <property type="entry name" value="Urease metallochaperone UreE, N-terminal domain"/>
    <property type="match status" value="2"/>
</dbReference>
<name>A0A6C0D184_9ZZZZ</name>
<dbReference type="InterPro" id="IPR002939">
    <property type="entry name" value="DnaJ_C"/>
</dbReference>
<dbReference type="CDD" id="cd10747">
    <property type="entry name" value="DnaJ_C"/>
    <property type="match status" value="1"/>
</dbReference>
<dbReference type="InterPro" id="IPR008971">
    <property type="entry name" value="HSP40/DnaJ_pept-bd"/>
</dbReference>
<dbReference type="SMART" id="SM00271">
    <property type="entry name" value="DnaJ"/>
    <property type="match status" value="1"/>
</dbReference>
<evidence type="ECO:0000256" key="4">
    <source>
        <dbReference type="ARBA" id="ARBA00022833"/>
    </source>
</evidence>
<feature type="domain" description="J" evidence="5">
    <location>
        <begin position="2"/>
        <end position="66"/>
    </location>
</feature>
<dbReference type="GO" id="GO:0051082">
    <property type="term" value="F:unfolded protein binding"/>
    <property type="evidence" value="ECO:0007669"/>
    <property type="project" value="InterPro"/>
</dbReference>
<keyword evidence="2" id="KW-0677">Repeat</keyword>
<dbReference type="Pfam" id="PF00226">
    <property type="entry name" value="DnaJ"/>
    <property type="match status" value="1"/>
</dbReference>
<evidence type="ECO:0000256" key="3">
    <source>
        <dbReference type="ARBA" id="ARBA00022771"/>
    </source>
</evidence>
<dbReference type="GO" id="GO:0006457">
    <property type="term" value="P:protein folding"/>
    <property type="evidence" value="ECO:0007669"/>
    <property type="project" value="InterPro"/>
</dbReference>
<protein>
    <recommendedName>
        <fullName evidence="5">J domain-containing protein</fullName>
    </recommendedName>
</protein>
<keyword evidence="3" id="KW-0863">Zinc-finger</keyword>
<dbReference type="GO" id="GO:0030544">
    <property type="term" value="F:Hsp70 protein binding"/>
    <property type="evidence" value="ECO:0007669"/>
    <property type="project" value="InterPro"/>
</dbReference>
<dbReference type="CDD" id="cd06257">
    <property type="entry name" value="DnaJ"/>
    <property type="match status" value="1"/>
</dbReference>
<dbReference type="InterPro" id="IPR044713">
    <property type="entry name" value="DNJA1/2-like"/>
</dbReference>
<dbReference type="InterPro" id="IPR036869">
    <property type="entry name" value="J_dom_sf"/>
</dbReference>
<evidence type="ECO:0000256" key="1">
    <source>
        <dbReference type="ARBA" id="ARBA00022723"/>
    </source>
</evidence>
<dbReference type="PRINTS" id="PR00625">
    <property type="entry name" value="JDOMAIN"/>
</dbReference>
<evidence type="ECO:0000259" key="5">
    <source>
        <dbReference type="PROSITE" id="PS50076"/>
    </source>
</evidence>
<organism evidence="6">
    <name type="scientific">viral metagenome</name>
    <dbReference type="NCBI Taxonomy" id="1070528"/>
    <lineage>
        <taxon>unclassified sequences</taxon>
        <taxon>metagenomes</taxon>
        <taxon>organismal metagenomes</taxon>
    </lineage>
</organism>
<evidence type="ECO:0000313" key="6">
    <source>
        <dbReference type="EMBL" id="QHT10287.1"/>
    </source>
</evidence>
<sequence>MDYYKILGVPPNASDSEIKKAYRALSFKYHPDKNPDQSVAEQYKMINEAYETLNDSEKRAQYDNRNNPLSMDSILKEMFGHGLRKPGQGHPHGHMHMPPQNIFEEIFKMHSMGGMHAEPMIFFTDDNMNINHINQMNMNQHINIEPLDKIVEVTFEQSFKGANIPILIEREFRKANMSFKEQEKIYIVIPAGIDDGEIIEIQDKGNGQFDRRGSLRLHIKINHHELFQRKGLNLIYNHTITFKESICGFEYLLHYIDGSPLKLKSSKGNIIQNGDEKSVKGKGFNRDGQTGDLIIHFKVTSQELTEEQIALFEKEL</sequence>